<dbReference type="STRING" id="215250.A0A316YVJ6"/>
<evidence type="ECO:0000313" key="3">
    <source>
        <dbReference type="Proteomes" id="UP000245768"/>
    </source>
</evidence>
<dbReference type="SUPFAM" id="SSF51621">
    <property type="entry name" value="Phosphoenolpyruvate/pyruvate domain"/>
    <property type="match status" value="1"/>
</dbReference>
<accession>A0A316YVJ6</accession>
<dbReference type="InterPro" id="IPR015813">
    <property type="entry name" value="Pyrv/PenolPyrv_kinase-like_dom"/>
</dbReference>
<dbReference type="Pfam" id="PF09370">
    <property type="entry name" value="PEP_hydrolase"/>
    <property type="match status" value="1"/>
</dbReference>
<evidence type="ECO:0000259" key="1">
    <source>
        <dbReference type="Pfam" id="PF09370"/>
    </source>
</evidence>
<dbReference type="EMBL" id="KZ819635">
    <property type="protein sequence ID" value="PWN91765.1"/>
    <property type="molecule type" value="Genomic_DNA"/>
</dbReference>
<dbReference type="PANTHER" id="PTHR31862">
    <property type="entry name" value="UPF0261 DOMAIN PROTEIN (AFU_ORTHOLOGUE AFUA_1G10120)"/>
    <property type="match status" value="1"/>
</dbReference>
<proteinExistence type="predicted"/>
<dbReference type="PIRSF" id="PIRSF034452">
    <property type="entry name" value="TIM-br_sig_trnsd"/>
    <property type="match status" value="1"/>
</dbReference>
<dbReference type="InterPro" id="IPR051353">
    <property type="entry name" value="Tobamovirus_resist_UPF0261"/>
</dbReference>
<dbReference type="Proteomes" id="UP000245768">
    <property type="component" value="Unassembled WGS sequence"/>
</dbReference>
<dbReference type="OrthoDB" id="10264588at2759"/>
<dbReference type="GeneID" id="37045855"/>
<feature type="domain" description="TIM-barrel" evidence="1">
    <location>
        <begin position="15"/>
        <end position="282"/>
    </location>
</feature>
<dbReference type="RefSeq" id="XP_025378963.1">
    <property type="nucleotide sequence ID" value="XM_025523939.1"/>
</dbReference>
<dbReference type="AlphaFoldDB" id="A0A316YVJ6"/>
<reference evidence="2 3" key="1">
    <citation type="journal article" date="2018" name="Mol. Biol. Evol.">
        <title>Broad Genomic Sampling Reveals a Smut Pathogenic Ancestry of the Fungal Clade Ustilaginomycotina.</title>
        <authorList>
            <person name="Kijpornyongpan T."/>
            <person name="Mondo S.J."/>
            <person name="Barry K."/>
            <person name="Sandor L."/>
            <person name="Lee J."/>
            <person name="Lipzen A."/>
            <person name="Pangilinan J."/>
            <person name="LaButti K."/>
            <person name="Hainaut M."/>
            <person name="Henrissat B."/>
            <person name="Grigoriev I.V."/>
            <person name="Spatafora J.W."/>
            <person name="Aime M.C."/>
        </authorList>
    </citation>
    <scope>NUCLEOTIDE SEQUENCE [LARGE SCALE GENOMIC DNA]</scope>
    <source>
        <strain evidence="2 3">MCA 4198</strain>
    </source>
</reference>
<name>A0A316YVJ6_9BASI</name>
<dbReference type="Gene3D" id="3.20.20.70">
    <property type="entry name" value="Aldolase class I"/>
    <property type="match status" value="1"/>
</dbReference>
<dbReference type="PANTHER" id="PTHR31862:SF1">
    <property type="entry name" value="UPF0261 DOMAIN PROTEIN (AFU_ORTHOLOGUE AFUA_1G10120)"/>
    <property type="match status" value="1"/>
</dbReference>
<sequence>MKQTYSEPPKDGREALQRLRDTLDAGGCIFGAGAGIGLSAKFLEKGGADLLVTYNSGRFRMQGRGSLAGMMPYGDANGIVLELANEILPIVEHTPVLAGVMASDPMRSIPRFLRHLASLGFVGVQNFPTVGLIDVDSLYRRNLEETGMGYDTEVDMIREAVQLGLLTTPYAFNVDEARRMAEVGADVVVAHMGLTTSGSIGAQSSKTLDDCVKETQAIADAARAVKPDVIVLVHGGPVAAPEDAQYVLSRTRGVQGFYGASSAERLPVEKALFEHTQKFKQVGLSTTKQEGS</sequence>
<dbReference type="GO" id="GO:0003824">
    <property type="term" value="F:catalytic activity"/>
    <property type="evidence" value="ECO:0007669"/>
    <property type="project" value="InterPro"/>
</dbReference>
<gene>
    <name evidence="2" type="ORF">FA10DRAFT_284690</name>
</gene>
<dbReference type="InterPro" id="IPR013785">
    <property type="entry name" value="Aldolase_TIM"/>
</dbReference>
<dbReference type="InterPro" id="IPR009215">
    <property type="entry name" value="TIM-br_IGPS-like"/>
</dbReference>
<protein>
    <recommendedName>
        <fullName evidence="1">TIM-barrel domain-containing protein</fullName>
    </recommendedName>
</protein>
<dbReference type="InParanoid" id="A0A316YVJ6"/>
<keyword evidence="3" id="KW-1185">Reference proteome</keyword>
<organism evidence="2 3">
    <name type="scientific">Acaromyces ingoldii</name>
    <dbReference type="NCBI Taxonomy" id="215250"/>
    <lineage>
        <taxon>Eukaryota</taxon>
        <taxon>Fungi</taxon>
        <taxon>Dikarya</taxon>
        <taxon>Basidiomycota</taxon>
        <taxon>Ustilaginomycotina</taxon>
        <taxon>Exobasidiomycetes</taxon>
        <taxon>Exobasidiales</taxon>
        <taxon>Cryptobasidiaceae</taxon>
        <taxon>Acaromyces</taxon>
    </lineage>
</organism>
<evidence type="ECO:0000313" key="2">
    <source>
        <dbReference type="EMBL" id="PWN91765.1"/>
    </source>
</evidence>